<dbReference type="EMBL" id="CM003376">
    <property type="protein sequence ID" value="KOM46292.1"/>
    <property type="molecule type" value="Genomic_DNA"/>
</dbReference>
<proteinExistence type="predicted"/>
<accession>A0A0L9UUM6</accession>
<dbReference type="Gramene" id="KOM46292">
    <property type="protein sequence ID" value="KOM46292"/>
    <property type="gene ID" value="LR48_Vigan06g159800"/>
</dbReference>
<sequence>MVSAVDGCARNTLGYNLQCLISVEGKKIIISSRVKGRSREEDPIRRLAIPPAGSIGAGSGGILGCLVVELRRLPVWVACTGSESGSCENKTGGRWWRGGRFGGMQGRRPFIGFLGRERSQEVAPRFAAGDDRSGGGRSVLAEVTPVSLFGPMRKRKTLSVQGLLERTIVQAEMDARPGAKEDARFEDDARPEAEEDACFEDARPDDVRRGRSSRTLREDDRPGRNGRSRLDSLLRCSTGKGRARAESEEEESNAATGGVLARDHSGGAVAGPEKQWRGGLIEEAAATVAGSCTSASKVVRRRRTPPWIAGARESHARKEKGKSLSYNLQCLISVEGKKIIISSRVKGRSREEDPIRRLAIPPAGSIGAGSGGILGCLVVELRRLPVWVACTGSESGSCENKTGGRWWRGGRFGGMQGRRPFIGFLGRERSQEVAPRFAAGDGRSGGGRSVLAEVTPVSLFGPIRKRKTLSVQVELVMVSAVDGCARNTLGYNLQCLISVEGKKIIISSRVKGRSREEDPIRRLAIPPAGSIGAGSGGILGCLVVELRRLPVWVACTGSESGSCENKTGGRWWRGGRFGGTQGRRPFIGFLGRERSQEVAWWLVRRSLARQPVGLWRRSAHRWRPDLRLATAGLVEAAVCLRR</sequence>
<evidence type="ECO:0000256" key="1">
    <source>
        <dbReference type="SAM" id="MobiDB-lite"/>
    </source>
</evidence>
<dbReference type="AlphaFoldDB" id="A0A0L9UUM6"/>
<organism evidence="2 3">
    <name type="scientific">Phaseolus angularis</name>
    <name type="common">Azuki bean</name>
    <name type="synonym">Vigna angularis</name>
    <dbReference type="NCBI Taxonomy" id="3914"/>
    <lineage>
        <taxon>Eukaryota</taxon>
        <taxon>Viridiplantae</taxon>
        <taxon>Streptophyta</taxon>
        <taxon>Embryophyta</taxon>
        <taxon>Tracheophyta</taxon>
        <taxon>Spermatophyta</taxon>
        <taxon>Magnoliopsida</taxon>
        <taxon>eudicotyledons</taxon>
        <taxon>Gunneridae</taxon>
        <taxon>Pentapetalae</taxon>
        <taxon>rosids</taxon>
        <taxon>fabids</taxon>
        <taxon>Fabales</taxon>
        <taxon>Fabaceae</taxon>
        <taxon>Papilionoideae</taxon>
        <taxon>50 kb inversion clade</taxon>
        <taxon>NPAAA clade</taxon>
        <taxon>indigoferoid/millettioid clade</taxon>
        <taxon>Phaseoleae</taxon>
        <taxon>Vigna</taxon>
    </lineage>
</organism>
<evidence type="ECO:0000313" key="3">
    <source>
        <dbReference type="Proteomes" id="UP000053144"/>
    </source>
</evidence>
<reference evidence="3" key="1">
    <citation type="journal article" date="2015" name="Proc. Natl. Acad. Sci. U.S.A.">
        <title>Genome sequencing of adzuki bean (Vigna angularis) provides insight into high starch and low fat accumulation and domestication.</title>
        <authorList>
            <person name="Yang K."/>
            <person name="Tian Z."/>
            <person name="Chen C."/>
            <person name="Luo L."/>
            <person name="Zhao B."/>
            <person name="Wang Z."/>
            <person name="Yu L."/>
            <person name="Li Y."/>
            <person name="Sun Y."/>
            <person name="Li W."/>
            <person name="Chen Y."/>
            <person name="Li Y."/>
            <person name="Zhang Y."/>
            <person name="Ai D."/>
            <person name="Zhao J."/>
            <person name="Shang C."/>
            <person name="Ma Y."/>
            <person name="Wu B."/>
            <person name="Wang M."/>
            <person name="Gao L."/>
            <person name="Sun D."/>
            <person name="Zhang P."/>
            <person name="Guo F."/>
            <person name="Wang W."/>
            <person name="Li Y."/>
            <person name="Wang J."/>
            <person name="Varshney R.K."/>
            <person name="Wang J."/>
            <person name="Ling H.Q."/>
            <person name="Wan P."/>
        </authorList>
    </citation>
    <scope>NUCLEOTIDE SEQUENCE</scope>
    <source>
        <strain evidence="3">cv. Jingnong 6</strain>
    </source>
</reference>
<gene>
    <name evidence="2" type="ORF">LR48_Vigan06g159800</name>
</gene>
<feature type="compositionally biased region" description="Basic and acidic residues" evidence="1">
    <location>
        <begin position="200"/>
        <end position="232"/>
    </location>
</feature>
<evidence type="ECO:0000313" key="2">
    <source>
        <dbReference type="EMBL" id="KOM46292.1"/>
    </source>
</evidence>
<protein>
    <submittedName>
        <fullName evidence="2">Uncharacterized protein</fullName>
    </submittedName>
</protein>
<dbReference type="Proteomes" id="UP000053144">
    <property type="component" value="Chromosome 6"/>
</dbReference>
<feature type="compositionally biased region" description="Basic and acidic residues" evidence="1">
    <location>
        <begin position="174"/>
        <end position="192"/>
    </location>
</feature>
<feature type="region of interest" description="Disordered" evidence="1">
    <location>
        <begin position="174"/>
        <end position="274"/>
    </location>
</feature>
<name>A0A0L9UUM6_PHAAN</name>